<keyword evidence="7 8" id="KW-0460">Magnesium</keyword>
<dbReference type="PROSITE" id="PS50862">
    <property type="entry name" value="AA_TRNA_LIGASE_II"/>
    <property type="match status" value="1"/>
</dbReference>
<protein>
    <recommendedName>
        <fullName evidence="7">Lysine--tRNA ligase</fullName>
        <ecNumber evidence="7">6.1.1.6</ecNumber>
    </recommendedName>
    <alternativeName>
        <fullName evidence="7">Lysyl-tRNA synthetase</fullName>
        <shortName evidence="7">LysRS</shortName>
    </alternativeName>
</protein>
<comment type="similarity">
    <text evidence="7">Belongs to the class-II aminoacyl-tRNA synthetase family.</text>
</comment>
<dbReference type="GO" id="GO:0000049">
    <property type="term" value="F:tRNA binding"/>
    <property type="evidence" value="ECO:0007669"/>
    <property type="project" value="TreeGrafter"/>
</dbReference>
<comment type="subunit">
    <text evidence="7">Homodimer.</text>
</comment>
<dbReference type="GO" id="GO:0005829">
    <property type="term" value="C:cytosol"/>
    <property type="evidence" value="ECO:0007669"/>
    <property type="project" value="TreeGrafter"/>
</dbReference>
<evidence type="ECO:0000256" key="2">
    <source>
        <dbReference type="ARBA" id="ARBA00022723"/>
    </source>
</evidence>
<reference evidence="10 11" key="1">
    <citation type="submission" date="2017-09" db="EMBL/GenBank/DDBJ databases">
        <title>Depth-based differentiation of microbial function through sediment-hosted aquifers and enrichment of novel symbionts in the deep terrestrial subsurface.</title>
        <authorList>
            <person name="Probst A.J."/>
            <person name="Ladd B."/>
            <person name="Jarett J.K."/>
            <person name="Geller-Mcgrath D.E."/>
            <person name="Sieber C.M."/>
            <person name="Emerson J.B."/>
            <person name="Anantharaman K."/>
            <person name="Thomas B.C."/>
            <person name="Malmstrom R."/>
            <person name="Stieglmeier M."/>
            <person name="Klingl A."/>
            <person name="Woyke T."/>
            <person name="Ryan C.M."/>
            <person name="Banfield J.F."/>
        </authorList>
    </citation>
    <scope>NUCLEOTIDE SEQUENCE [LARGE SCALE GENOMIC DNA]</scope>
    <source>
        <strain evidence="10">CG22_combo_CG10-13_8_21_14_all_47_17</strain>
    </source>
</reference>
<evidence type="ECO:0000256" key="5">
    <source>
        <dbReference type="ARBA" id="ARBA00023146"/>
    </source>
</evidence>
<dbReference type="Gene3D" id="3.30.930.10">
    <property type="entry name" value="Bira Bifunctional Protein, Domain 2"/>
    <property type="match status" value="1"/>
</dbReference>
<dbReference type="PRINTS" id="PR00982">
    <property type="entry name" value="TRNASYNTHLYS"/>
</dbReference>
<dbReference type="InterPro" id="IPR018149">
    <property type="entry name" value="Lys-tRNA-synth_II_C"/>
</dbReference>
<proteinExistence type="inferred from homology"/>
<dbReference type="InterPro" id="IPR002313">
    <property type="entry name" value="Lys-tRNA-ligase_II"/>
</dbReference>
<sequence length="495" mass="56183">MLEETQVRLEKLEKLKALGMNPYAVTTQRDTLVEELLASFDTWSEEKHVCTIAGRILSVRVHGGMMFADIVDGTGKFQIAFKEDEIGEEAFGQFRDLVDPGDIVEIRGTLFTTKRGEKSLQTSAWTMLTKALLPLPEKWHGLQDVEKRYRHRELDLIANPEVKERFIVRSKLVASLRRFLADKDFLEVETPILQPIPGGANARPFITRHNALDIDLYLRIAPELYLKRLLVGGFEKVFEISRCFRNEGIDYAHNPEFTQIELYWAYADKEAFFSLMEDMIMSMCIDALGTTKIIGEQSELDFVAPFKRMSFRDAVLEASGVDINEYDSVDSLKAGVKKAGLKVDFSNAVGLGEHLDELYKKTARAKLKGPVWILNYPIEMKPLAGRSPEDPTKSATAQLVVEGAEIVNAYYHELHDPIDQRKRFEEQQKLEEEGSEEAQRMDEEFLEAIEHGMPPACGLGMGIDRLTAVLTATHSLKEVILFPTLRPLPRQETEE</sequence>
<evidence type="ECO:0000313" key="11">
    <source>
        <dbReference type="Proteomes" id="UP000231581"/>
    </source>
</evidence>
<dbReference type="InterPro" id="IPR004364">
    <property type="entry name" value="Aa-tRNA-synt_II"/>
</dbReference>
<dbReference type="InterPro" id="IPR045864">
    <property type="entry name" value="aa-tRNA-synth_II/BPL/LPL"/>
</dbReference>
<evidence type="ECO:0000259" key="9">
    <source>
        <dbReference type="PROSITE" id="PS50862"/>
    </source>
</evidence>
<evidence type="ECO:0000256" key="4">
    <source>
        <dbReference type="ARBA" id="ARBA00022840"/>
    </source>
</evidence>
<comment type="subcellular location">
    <subcellularLocation>
        <location evidence="7">Cytoplasm</location>
    </subcellularLocation>
</comment>
<organism evidence="10 11">
    <name type="scientific">Candidatus Uhrbacteria bacterium CG22_combo_CG10-13_8_21_14_all_47_17</name>
    <dbReference type="NCBI Taxonomy" id="1975041"/>
    <lineage>
        <taxon>Bacteria</taxon>
        <taxon>Candidatus Uhriibacteriota</taxon>
    </lineage>
</organism>
<keyword evidence="1 7" id="KW-0436">Ligase</keyword>
<accession>A0A2H0BS33</accession>
<dbReference type="GO" id="GO:0005524">
    <property type="term" value="F:ATP binding"/>
    <property type="evidence" value="ECO:0007669"/>
    <property type="project" value="UniProtKB-UniRule"/>
</dbReference>
<comment type="cofactor">
    <cofactor evidence="7 8">
        <name>Mg(2+)</name>
        <dbReference type="ChEBI" id="CHEBI:18420"/>
    </cofactor>
    <text evidence="7 8">Binds 3 Mg(2+) ions per subunit.</text>
</comment>
<dbReference type="NCBIfam" id="TIGR00499">
    <property type="entry name" value="lysS_bact"/>
    <property type="match status" value="1"/>
</dbReference>
<keyword evidence="3 7" id="KW-0547">Nucleotide-binding</keyword>
<keyword evidence="5 7" id="KW-0030">Aminoacyl-tRNA synthetase</keyword>
<evidence type="ECO:0000256" key="1">
    <source>
        <dbReference type="ARBA" id="ARBA00022598"/>
    </source>
</evidence>
<comment type="caution">
    <text evidence="10">The sequence shown here is derived from an EMBL/GenBank/DDBJ whole genome shotgun (WGS) entry which is preliminary data.</text>
</comment>
<evidence type="ECO:0000256" key="3">
    <source>
        <dbReference type="ARBA" id="ARBA00022741"/>
    </source>
</evidence>
<evidence type="ECO:0000256" key="8">
    <source>
        <dbReference type="RuleBase" id="RU000336"/>
    </source>
</evidence>
<dbReference type="GO" id="GO:0004824">
    <property type="term" value="F:lysine-tRNA ligase activity"/>
    <property type="evidence" value="ECO:0007669"/>
    <property type="project" value="UniProtKB-UniRule"/>
</dbReference>
<evidence type="ECO:0000313" key="10">
    <source>
        <dbReference type="EMBL" id="PIP60487.1"/>
    </source>
</evidence>
<feature type="binding site" evidence="7">
    <location>
        <position position="405"/>
    </location>
    <ligand>
        <name>Mg(2+)</name>
        <dbReference type="ChEBI" id="CHEBI:18420"/>
        <label>2</label>
    </ligand>
</feature>
<comment type="catalytic activity">
    <reaction evidence="6 7 8">
        <text>tRNA(Lys) + L-lysine + ATP = L-lysyl-tRNA(Lys) + AMP + diphosphate</text>
        <dbReference type="Rhea" id="RHEA:20792"/>
        <dbReference type="Rhea" id="RHEA-COMP:9696"/>
        <dbReference type="Rhea" id="RHEA-COMP:9697"/>
        <dbReference type="ChEBI" id="CHEBI:30616"/>
        <dbReference type="ChEBI" id="CHEBI:32551"/>
        <dbReference type="ChEBI" id="CHEBI:33019"/>
        <dbReference type="ChEBI" id="CHEBI:78442"/>
        <dbReference type="ChEBI" id="CHEBI:78529"/>
        <dbReference type="ChEBI" id="CHEBI:456215"/>
        <dbReference type="EC" id="6.1.1.6"/>
    </reaction>
</comment>
<dbReference type="AlphaFoldDB" id="A0A2H0BS33"/>
<dbReference type="PANTHER" id="PTHR42918:SF15">
    <property type="entry name" value="LYSINE--TRNA LIGASE, CHLOROPLASTIC_MITOCHONDRIAL"/>
    <property type="match status" value="1"/>
</dbReference>
<feature type="binding site" evidence="7">
    <location>
        <position position="405"/>
    </location>
    <ligand>
        <name>Mg(2+)</name>
        <dbReference type="ChEBI" id="CHEBI:18420"/>
        <label>1</label>
    </ligand>
</feature>
<dbReference type="HAMAP" id="MF_00252">
    <property type="entry name" value="Lys_tRNA_synth_class2"/>
    <property type="match status" value="1"/>
</dbReference>
<dbReference type="Proteomes" id="UP000231581">
    <property type="component" value="Unassembled WGS sequence"/>
</dbReference>
<evidence type="ECO:0000256" key="7">
    <source>
        <dbReference type="HAMAP-Rule" id="MF_00252"/>
    </source>
</evidence>
<name>A0A2H0BS33_9BACT</name>
<dbReference type="InterPro" id="IPR004365">
    <property type="entry name" value="NA-bd_OB_tRNA"/>
</dbReference>
<dbReference type="SUPFAM" id="SSF50249">
    <property type="entry name" value="Nucleic acid-binding proteins"/>
    <property type="match status" value="1"/>
</dbReference>
<dbReference type="SUPFAM" id="SSF55681">
    <property type="entry name" value="Class II aaRS and biotin synthetases"/>
    <property type="match status" value="1"/>
</dbReference>
<dbReference type="PANTHER" id="PTHR42918">
    <property type="entry name" value="LYSYL-TRNA SYNTHETASE"/>
    <property type="match status" value="1"/>
</dbReference>
<dbReference type="Gene3D" id="2.40.50.140">
    <property type="entry name" value="Nucleic acid-binding proteins"/>
    <property type="match status" value="1"/>
</dbReference>
<gene>
    <name evidence="7 10" type="primary">lysS</name>
    <name evidence="10" type="ORF">COX00_03000</name>
</gene>
<keyword evidence="7" id="KW-0963">Cytoplasm</keyword>
<dbReference type="GO" id="GO:0000287">
    <property type="term" value="F:magnesium ion binding"/>
    <property type="evidence" value="ECO:0007669"/>
    <property type="project" value="UniProtKB-UniRule"/>
</dbReference>
<dbReference type="Pfam" id="PF01336">
    <property type="entry name" value="tRNA_anti-codon"/>
    <property type="match status" value="1"/>
</dbReference>
<evidence type="ECO:0000256" key="6">
    <source>
        <dbReference type="ARBA" id="ARBA00048573"/>
    </source>
</evidence>
<dbReference type="InterPro" id="IPR012340">
    <property type="entry name" value="NA-bd_OB-fold"/>
</dbReference>
<dbReference type="InterPro" id="IPR006195">
    <property type="entry name" value="aa-tRNA-synth_II"/>
</dbReference>
<dbReference type="EC" id="6.1.1.6" evidence="7"/>
<dbReference type="GO" id="GO:0006430">
    <property type="term" value="P:lysyl-tRNA aminoacylation"/>
    <property type="evidence" value="ECO:0007669"/>
    <property type="project" value="UniProtKB-UniRule"/>
</dbReference>
<dbReference type="InterPro" id="IPR044136">
    <property type="entry name" value="Lys-tRNA-ligase_II_N"/>
</dbReference>
<dbReference type="Pfam" id="PF00152">
    <property type="entry name" value="tRNA-synt_2"/>
    <property type="match status" value="1"/>
</dbReference>
<keyword evidence="7" id="KW-0648">Protein biosynthesis</keyword>
<keyword evidence="2 7" id="KW-0479">Metal-binding</keyword>
<comment type="caution">
    <text evidence="7">Lacks conserved residue(s) required for the propagation of feature annotation.</text>
</comment>
<dbReference type="NCBIfam" id="NF001756">
    <property type="entry name" value="PRK00484.1"/>
    <property type="match status" value="1"/>
</dbReference>
<dbReference type="CDD" id="cd04322">
    <property type="entry name" value="LysRS_N"/>
    <property type="match status" value="1"/>
</dbReference>
<keyword evidence="4 7" id="KW-0067">ATP-binding</keyword>
<dbReference type="EMBL" id="PCSZ01000061">
    <property type="protein sequence ID" value="PIP60487.1"/>
    <property type="molecule type" value="Genomic_DNA"/>
</dbReference>
<feature type="domain" description="Aminoacyl-transfer RNA synthetases class-II family profile" evidence="9">
    <location>
        <begin position="166"/>
        <end position="487"/>
    </location>
</feature>